<gene>
    <name evidence="1" type="ORF">WUBG_08471</name>
</gene>
<accession>J9EU23</accession>
<comment type="caution">
    <text evidence="1">The sequence shown here is derived from an EMBL/GenBank/DDBJ whole genome shotgun (WGS) entry which is preliminary data.</text>
</comment>
<dbReference type="Proteomes" id="UP000004810">
    <property type="component" value="Unassembled WGS sequence"/>
</dbReference>
<protein>
    <submittedName>
        <fullName evidence="1">Uncharacterized protein</fullName>
    </submittedName>
</protein>
<evidence type="ECO:0000313" key="2">
    <source>
        <dbReference type="Proteomes" id="UP000004810"/>
    </source>
</evidence>
<reference evidence="2" key="1">
    <citation type="submission" date="2012-08" db="EMBL/GenBank/DDBJ databases">
        <title>The Genome Sequence of Wuchereria bancrofti.</title>
        <authorList>
            <person name="Nutman T.B."/>
            <person name="Fink D.L."/>
            <person name="Russ C."/>
            <person name="Young S."/>
            <person name="Zeng Q."/>
            <person name="Koehrsen M."/>
            <person name="Alvarado L."/>
            <person name="Berlin A."/>
            <person name="Chapman S.B."/>
            <person name="Chen Z."/>
            <person name="Freedman E."/>
            <person name="Gellesch M."/>
            <person name="Goldberg J."/>
            <person name="Griggs A."/>
            <person name="Gujja S."/>
            <person name="Heilman E.R."/>
            <person name="Heiman D."/>
            <person name="Hepburn T."/>
            <person name="Howarth C."/>
            <person name="Jen D."/>
            <person name="Larson L."/>
            <person name="Lewis B."/>
            <person name="Mehta T."/>
            <person name="Park D."/>
            <person name="Pearson M."/>
            <person name="Roberts A."/>
            <person name="Saif S."/>
            <person name="Shea T."/>
            <person name="Shenoy N."/>
            <person name="Sisk P."/>
            <person name="Stolte C."/>
            <person name="Sykes S."/>
            <person name="Walk T."/>
            <person name="White J."/>
            <person name="Yandava C."/>
            <person name="Haas B."/>
            <person name="Henn M.R."/>
            <person name="Nusbaum C."/>
            <person name="Birren B."/>
        </authorList>
    </citation>
    <scope>NUCLEOTIDE SEQUENCE [LARGE SCALE GENOMIC DNA]</scope>
    <source>
        <strain evidence="2">NA</strain>
    </source>
</reference>
<name>J9EU23_WUCBA</name>
<dbReference type="AlphaFoldDB" id="J9EU23"/>
<organism evidence="1 2">
    <name type="scientific">Wuchereria bancrofti</name>
    <dbReference type="NCBI Taxonomy" id="6293"/>
    <lineage>
        <taxon>Eukaryota</taxon>
        <taxon>Metazoa</taxon>
        <taxon>Ecdysozoa</taxon>
        <taxon>Nematoda</taxon>
        <taxon>Chromadorea</taxon>
        <taxon>Rhabditida</taxon>
        <taxon>Spirurina</taxon>
        <taxon>Spiruromorpha</taxon>
        <taxon>Filarioidea</taxon>
        <taxon>Onchocercidae</taxon>
        <taxon>Wuchereria</taxon>
    </lineage>
</organism>
<sequence length="138" mass="15895">MGKLVCGYAESKDDVAVKDWIYAVYDEMLLSPSTICFEIIDVLEASFHTLKIHFSRRIILAVFLQGTSITLSATYIKKCCKGIIMMIYIYIWPDETNVRSFVILIRWNSHDETFEETKRSASSGWNAKLVWNALVMLL</sequence>
<proteinExistence type="predicted"/>
<evidence type="ECO:0000313" key="1">
    <source>
        <dbReference type="EMBL" id="EJW80622.1"/>
    </source>
</evidence>
<dbReference type="EMBL" id="ADBV01004336">
    <property type="protein sequence ID" value="EJW80622.1"/>
    <property type="molecule type" value="Genomic_DNA"/>
</dbReference>